<keyword evidence="2" id="KW-1133">Transmembrane helix</keyword>
<sequence>MFKKIIASLMVLSLCLAPVTSIVNHNPHVVSAKSYKSGKKSYNSGTHNNSSFYKKDTNQQVNKQKTTTNFTKKSKTPKSSKSGFLKGLAFGGLAGLLFGGLLGNLGVLGSILGLFINVMAIMALVMIIRKVFTSLKRKRRDNHTWER</sequence>
<feature type="compositionally biased region" description="Low complexity" evidence="1">
    <location>
        <begin position="58"/>
        <end position="71"/>
    </location>
</feature>
<evidence type="ECO:0008006" key="6">
    <source>
        <dbReference type="Google" id="ProtNLM"/>
    </source>
</evidence>
<evidence type="ECO:0000313" key="5">
    <source>
        <dbReference type="Proteomes" id="UP000681027"/>
    </source>
</evidence>
<feature type="chain" id="PRO_5047487703" description="Preprotein translocase subunit Tim44" evidence="3">
    <location>
        <begin position="23"/>
        <end position="147"/>
    </location>
</feature>
<keyword evidence="5" id="KW-1185">Reference proteome</keyword>
<keyword evidence="3" id="KW-0732">Signal</keyword>
<keyword evidence="2" id="KW-0812">Transmembrane</keyword>
<comment type="caution">
    <text evidence="4">The sequence shown here is derived from an EMBL/GenBank/DDBJ whole genome shotgun (WGS) entry which is preliminary data.</text>
</comment>
<accession>A0ABS5NVN3</accession>
<protein>
    <recommendedName>
        <fullName evidence="6">Preprotein translocase subunit Tim44</fullName>
    </recommendedName>
</protein>
<name>A0ABS5NVN3_9BACI</name>
<feature type="transmembrane region" description="Helical" evidence="2">
    <location>
        <begin position="105"/>
        <end position="128"/>
    </location>
</feature>
<dbReference type="RefSeq" id="WP_213103352.1">
    <property type="nucleotide sequence ID" value="NZ_JAGYPM010000004.1"/>
</dbReference>
<gene>
    <name evidence="4" type="ORF">KHA94_17090</name>
</gene>
<keyword evidence="2" id="KW-0472">Membrane</keyword>
<evidence type="ECO:0000313" key="4">
    <source>
        <dbReference type="EMBL" id="MBS4191885.1"/>
    </source>
</evidence>
<feature type="signal peptide" evidence="3">
    <location>
        <begin position="1"/>
        <end position="22"/>
    </location>
</feature>
<evidence type="ECO:0000256" key="1">
    <source>
        <dbReference type="SAM" id="MobiDB-lite"/>
    </source>
</evidence>
<organism evidence="4 5">
    <name type="scientific">Cytobacillus citreus</name>
    <dbReference type="NCBI Taxonomy" id="2833586"/>
    <lineage>
        <taxon>Bacteria</taxon>
        <taxon>Bacillati</taxon>
        <taxon>Bacillota</taxon>
        <taxon>Bacilli</taxon>
        <taxon>Bacillales</taxon>
        <taxon>Bacillaceae</taxon>
        <taxon>Cytobacillus</taxon>
    </lineage>
</organism>
<proteinExistence type="predicted"/>
<feature type="region of interest" description="Disordered" evidence="1">
    <location>
        <begin position="36"/>
        <end position="80"/>
    </location>
</feature>
<reference evidence="4 5" key="1">
    <citation type="submission" date="2021-05" db="EMBL/GenBank/DDBJ databases">
        <title>Novel Bacillus species.</title>
        <authorList>
            <person name="Liu G."/>
        </authorList>
    </citation>
    <scope>NUCLEOTIDE SEQUENCE [LARGE SCALE GENOMIC DNA]</scope>
    <source>
        <strain evidence="4 5">FJAT-49705</strain>
    </source>
</reference>
<dbReference type="Proteomes" id="UP000681027">
    <property type="component" value="Unassembled WGS sequence"/>
</dbReference>
<dbReference type="EMBL" id="JAGYPM010000004">
    <property type="protein sequence ID" value="MBS4191885.1"/>
    <property type="molecule type" value="Genomic_DNA"/>
</dbReference>
<evidence type="ECO:0000256" key="2">
    <source>
        <dbReference type="SAM" id="Phobius"/>
    </source>
</evidence>
<evidence type="ECO:0000256" key="3">
    <source>
        <dbReference type="SAM" id="SignalP"/>
    </source>
</evidence>